<name>A0AAQ4F4N0_AMBAM</name>
<dbReference type="EMBL" id="JARKHS020007335">
    <property type="protein sequence ID" value="KAK8781783.1"/>
    <property type="molecule type" value="Genomic_DNA"/>
</dbReference>
<evidence type="ECO:0008006" key="4">
    <source>
        <dbReference type="Google" id="ProtNLM"/>
    </source>
</evidence>
<proteinExistence type="predicted"/>
<organism evidence="2 3">
    <name type="scientific">Amblyomma americanum</name>
    <name type="common">Lone star tick</name>
    <dbReference type="NCBI Taxonomy" id="6943"/>
    <lineage>
        <taxon>Eukaryota</taxon>
        <taxon>Metazoa</taxon>
        <taxon>Ecdysozoa</taxon>
        <taxon>Arthropoda</taxon>
        <taxon>Chelicerata</taxon>
        <taxon>Arachnida</taxon>
        <taxon>Acari</taxon>
        <taxon>Parasitiformes</taxon>
        <taxon>Ixodida</taxon>
        <taxon>Ixodoidea</taxon>
        <taxon>Ixodidae</taxon>
        <taxon>Amblyomminae</taxon>
        <taxon>Amblyomma</taxon>
    </lineage>
</organism>
<comment type="caution">
    <text evidence="2">The sequence shown here is derived from an EMBL/GenBank/DDBJ whole genome shotgun (WGS) entry which is preliminary data.</text>
</comment>
<keyword evidence="3" id="KW-1185">Reference proteome</keyword>
<gene>
    <name evidence="2" type="ORF">V5799_016875</name>
</gene>
<keyword evidence="1" id="KW-0732">Signal</keyword>
<evidence type="ECO:0000313" key="3">
    <source>
        <dbReference type="Proteomes" id="UP001321473"/>
    </source>
</evidence>
<dbReference type="Proteomes" id="UP001321473">
    <property type="component" value="Unassembled WGS sequence"/>
</dbReference>
<accession>A0AAQ4F4N0</accession>
<protein>
    <recommendedName>
        <fullName evidence="4">Secreted protein</fullName>
    </recommendedName>
</protein>
<feature type="chain" id="PRO_5042996724" description="Secreted protein" evidence="1">
    <location>
        <begin position="19"/>
        <end position="199"/>
    </location>
</feature>
<evidence type="ECO:0000256" key="1">
    <source>
        <dbReference type="SAM" id="SignalP"/>
    </source>
</evidence>
<evidence type="ECO:0000313" key="2">
    <source>
        <dbReference type="EMBL" id="KAK8781783.1"/>
    </source>
</evidence>
<sequence length="199" mass="21995">MVTLCALLFFLVSLSVIGVVWIGAAQGPETLLCTYGQRTTEDAVMAEDGLCDYAFYDSMYANDKNTLVDQGKFGQDLQTFMRAADRYNSTALGLAFAFEHIGEASAHLRKAGQYPLETFWRMKIFHVGVLDASDFSTGIDMQVSIWLLKVIHDYASAKGHTVVTALAAPSPERHWAEFLAHLGRYVPQTTVFIAQSILS</sequence>
<feature type="signal peptide" evidence="1">
    <location>
        <begin position="1"/>
        <end position="18"/>
    </location>
</feature>
<reference evidence="2 3" key="1">
    <citation type="journal article" date="2023" name="Arcadia Sci">
        <title>De novo assembly of a long-read Amblyomma americanum tick genome.</title>
        <authorList>
            <person name="Chou S."/>
            <person name="Poskanzer K.E."/>
            <person name="Rollins M."/>
            <person name="Thuy-Boun P.S."/>
        </authorList>
    </citation>
    <scope>NUCLEOTIDE SEQUENCE [LARGE SCALE GENOMIC DNA]</scope>
    <source>
        <strain evidence="2">F_SG_1</strain>
        <tissue evidence="2">Salivary glands</tissue>
    </source>
</reference>
<dbReference type="AlphaFoldDB" id="A0AAQ4F4N0"/>